<sequence>MFAFSKIAGALTEPALLVFLLVAIGTALLWRPCWLRLGRALLTLTVALLLLLGLVPLDRWLATALEDRFAAPAPLPERVDGILVLGGAIDPVVSTARDQVTVNSAATRLTALPALAARYPNARLVFSGGSGLVLRPELAEADQVARFYREIGFAADRIELERQSRNTRENALYTKALVAPRPGETWLLVTSALHMPRAVGCFRAVGWPVLPYPVDYHTTGDGAAPSLNPFATLAGLGTVGHELIGLAVYRLRGWSPALLPAP</sequence>
<feature type="transmembrane region" description="Helical" evidence="1">
    <location>
        <begin position="36"/>
        <end position="55"/>
    </location>
</feature>
<evidence type="ECO:0000256" key="1">
    <source>
        <dbReference type="SAM" id="Phobius"/>
    </source>
</evidence>
<dbReference type="CDD" id="cd06259">
    <property type="entry name" value="YdcF-like"/>
    <property type="match status" value="1"/>
</dbReference>
<dbReference type="InterPro" id="IPR003848">
    <property type="entry name" value="DUF218"/>
</dbReference>
<dbReference type="InterPro" id="IPR051599">
    <property type="entry name" value="Cell_Envelope_Assoc"/>
</dbReference>
<keyword evidence="1" id="KW-0472">Membrane</keyword>
<comment type="caution">
    <text evidence="3">The sequence shown here is derived from an EMBL/GenBank/DDBJ whole genome shotgun (WGS) entry which is preliminary data.</text>
</comment>
<dbReference type="PANTHER" id="PTHR30336">
    <property type="entry name" value="INNER MEMBRANE PROTEIN, PROBABLE PERMEASE"/>
    <property type="match status" value="1"/>
</dbReference>
<dbReference type="RefSeq" id="WP_377315186.1">
    <property type="nucleotide sequence ID" value="NZ_JBHUIY010000009.1"/>
</dbReference>
<gene>
    <name evidence="3" type="ORF">ACFSNB_06300</name>
</gene>
<evidence type="ECO:0000313" key="4">
    <source>
        <dbReference type="Proteomes" id="UP001597296"/>
    </source>
</evidence>
<keyword evidence="1" id="KW-0812">Transmembrane</keyword>
<dbReference type="Proteomes" id="UP001597296">
    <property type="component" value="Unassembled WGS sequence"/>
</dbReference>
<reference evidence="4" key="1">
    <citation type="journal article" date="2019" name="Int. J. Syst. Evol. Microbiol.">
        <title>The Global Catalogue of Microorganisms (GCM) 10K type strain sequencing project: providing services to taxonomists for standard genome sequencing and annotation.</title>
        <authorList>
            <consortium name="The Broad Institute Genomics Platform"/>
            <consortium name="The Broad Institute Genome Sequencing Center for Infectious Disease"/>
            <person name="Wu L."/>
            <person name="Ma J."/>
        </authorList>
    </citation>
    <scope>NUCLEOTIDE SEQUENCE [LARGE SCALE GENOMIC DNA]</scope>
    <source>
        <strain evidence="4">KCTC 15012</strain>
    </source>
</reference>
<dbReference type="PANTHER" id="PTHR30336:SF4">
    <property type="entry name" value="ENVELOPE BIOGENESIS FACTOR ELYC"/>
    <property type="match status" value="1"/>
</dbReference>
<organism evidence="3 4">
    <name type="scientific">Phaeospirillum tilakii</name>
    <dbReference type="NCBI Taxonomy" id="741673"/>
    <lineage>
        <taxon>Bacteria</taxon>
        <taxon>Pseudomonadati</taxon>
        <taxon>Pseudomonadota</taxon>
        <taxon>Alphaproteobacteria</taxon>
        <taxon>Rhodospirillales</taxon>
        <taxon>Rhodospirillaceae</taxon>
        <taxon>Phaeospirillum</taxon>
    </lineage>
</organism>
<accession>A0ABW5C7X0</accession>
<evidence type="ECO:0000313" key="3">
    <source>
        <dbReference type="EMBL" id="MFD2233409.1"/>
    </source>
</evidence>
<protein>
    <submittedName>
        <fullName evidence="3">YdcF family protein</fullName>
    </submittedName>
</protein>
<proteinExistence type="predicted"/>
<feature type="domain" description="DUF218" evidence="2">
    <location>
        <begin position="80"/>
        <end position="224"/>
    </location>
</feature>
<dbReference type="Pfam" id="PF02698">
    <property type="entry name" value="DUF218"/>
    <property type="match status" value="1"/>
</dbReference>
<evidence type="ECO:0000259" key="2">
    <source>
        <dbReference type="Pfam" id="PF02698"/>
    </source>
</evidence>
<keyword evidence="4" id="KW-1185">Reference proteome</keyword>
<dbReference type="EMBL" id="JBHUIY010000009">
    <property type="protein sequence ID" value="MFD2233409.1"/>
    <property type="molecule type" value="Genomic_DNA"/>
</dbReference>
<dbReference type="InterPro" id="IPR014729">
    <property type="entry name" value="Rossmann-like_a/b/a_fold"/>
</dbReference>
<keyword evidence="1" id="KW-1133">Transmembrane helix</keyword>
<dbReference type="Gene3D" id="3.40.50.620">
    <property type="entry name" value="HUPs"/>
    <property type="match status" value="1"/>
</dbReference>
<name>A0ABW5C7X0_9PROT</name>
<feature type="transmembrane region" description="Helical" evidence="1">
    <location>
        <begin position="7"/>
        <end position="30"/>
    </location>
</feature>